<keyword evidence="2" id="KW-0678">Repressor</keyword>
<dbReference type="SUPFAM" id="SSF46785">
    <property type="entry name" value="Winged helix' DNA-binding domain"/>
    <property type="match status" value="1"/>
</dbReference>
<dbReference type="GO" id="GO:0005829">
    <property type="term" value="C:cytosol"/>
    <property type="evidence" value="ECO:0007669"/>
    <property type="project" value="TreeGrafter"/>
</dbReference>
<keyword evidence="4" id="KW-0805">Transcription regulation</keyword>
<evidence type="ECO:0000256" key="1">
    <source>
        <dbReference type="ARBA" id="ARBA00007957"/>
    </source>
</evidence>
<dbReference type="OrthoDB" id="9801127at2"/>
<dbReference type="Gene3D" id="1.10.10.10">
    <property type="entry name" value="Winged helix-like DNA-binding domain superfamily/Winged helix DNA-binding domain"/>
    <property type="match status" value="1"/>
</dbReference>
<accession>A0A1Y6D8I1</accession>
<feature type="binding site" evidence="7">
    <location>
        <position position="158"/>
    </location>
    <ligand>
        <name>Zn(2+)</name>
        <dbReference type="ChEBI" id="CHEBI:29105"/>
    </ligand>
</feature>
<evidence type="ECO:0000256" key="7">
    <source>
        <dbReference type="PIRSR" id="PIRSR602481-1"/>
    </source>
</evidence>
<organism evidence="8 9">
    <name type="scientific">Methylomagnum ishizawai</name>
    <dbReference type="NCBI Taxonomy" id="1760988"/>
    <lineage>
        <taxon>Bacteria</taxon>
        <taxon>Pseudomonadati</taxon>
        <taxon>Pseudomonadota</taxon>
        <taxon>Gammaproteobacteria</taxon>
        <taxon>Methylococcales</taxon>
        <taxon>Methylococcaceae</taxon>
        <taxon>Methylomagnum</taxon>
    </lineage>
</organism>
<dbReference type="InterPro" id="IPR043135">
    <property type="entry name" value="Fur_C"/>
</dbReference>
<name>A0A1Y6D8I1_9GAMM</name>
<dbReference type="Proteomes" id="UP000192923">
    <property type="component" value="Unassembled WGS sequence"/>
</dbReference>
<dbReference type="PANTHER" id="PTHR33202:SF6">
    <property type="entry name" value="ZINC UPTAKE REGULATION PROTEIN"/>
    <property type="match status" value="1"/>
</dbReference>
<protein>
    <submittedName>
        <fullName evidence="8">Fur family transcriptional regulator, zinc uptake regulator</fullName>
    </submittedName>
</protein>
<evidence type="ECO:0000256" key="6">
    <source>
        <dbReference type="ARBA" id="ARBA00023163"/>
    </source>
</evidence>
<dbReference type="GO" id="GO:0000976">
    <property type="term" value="F:transcription cis-regulatory region binding"/>
    <property type="evidence" value="ECO:0007669"/>
    <property type="project" value="TreeGrafter"/>
</dbReference>
<evidence type="ECO:0000313" key="9">
    <source>
        <dbReference type="Proteomes" id="UP000192923"/>
    </source>
</evidence>
<evidence type="ECO:0000256" key="5">
    <source>
        <dbReference type="ARBA" id="ARBA00023125"/>
    </source>
</evidence>
<sequence>MATANPPHEPDAHDHQDCIAKALALAERLCDERGARFTPLRRRVLELIWSSHESAKAYDLLEALKDFDCSAKPATIYRALDFLLEQGLIHRVESLNAYVGCNVPEQRHELLLLICERCHTVEERPAPELMAAAAREIGVAGFAPSRKTFEVHGLCAGCAGVG</sequence>
<dbReference type="GO" id="GO:0008270">
    <property type="term" value="F:zinc ion binding"/>
    <property type="evidence" value="ECO:0007669"/>
    <property type="project" value="TreeGrafter"/>
</dbReference>
<comment type="cofactor">
    <cofactor evidence="7">
        <name>Zn(2+)</name>
        <dbReference type="ChEBI" id="CHEBI:29105"/>
    </cofactor>
    <text evidence="7">Binds 1 zinc ion per subunit.</text>
</comment>
<dbReference type="InterPro" id="IPR036388">
    <property type="entry name" value="WH-like_DNA-bd_sf"/>
</dbReference>
<dbReference type="RefSeq" id="WP_085215886.1">
    <property type="nucleotide sequence ID" value="NZ_AP019783.1"/>
</dbReference>
<keyword evidence="6" id="KW-0804">Transcription</keyword>
<dbReference type="Pfam" id="PF01475">
    <property type="entry name" value="FUR"/>
    <property type="match status" value="1"/>
</dbReference>
<evidence type="ECO:0000256" key="3">
    <source>
        <dbReference type="ARBA" id="ARBA00022833"/>
    </source>
</evidence>
<dbReference type="STRING" id="1760988.SAMN02949497_4479"/>
<evidence type="ECO:0000313" key="8">
    <source>
        <dbReference type="EMBL" id="SMF97063.1"/>
    </source>
</evidence>
<feature type="binding site" evidence="7">
    <location>
        <position position="118"/>
    </location>
    <ligand>
        <name>Zn(2+)</name>
        <dbReference type="ChEBI" id="CHEBI:29105"/>
    </ligand>
</feature>
<keyword evidence="3 7" id="KW-0862">Zinc</keyword>
<reference evidence="8 9" key="1">
    <citation type="submission" date="2016-12" db="EMBL/GenBank/DDBJ databases">
        <authorList>
            <person name="Song W.-J."/>
            <person name="Kurnit D.M."/>
        </authorList>
    </citation>
    <scope>NUCLEOTIDE SEQUENCE [LARGE SCALE GENOMIC DNA]</scope>
    <source>
        <strain evidence="8 9">175</strain>
    </source>
</reference>
<keyword evidence="5" id="KW-0238">DNA-binding</keyword>
<gene>
    <name evidence="8" type="ORF">SAMN02949497_4479</name>
</gene>
<proteinExistence type="inferred from homology"/>
<keyword evidence="7" id="KW-0479">Metal-binding</keyword>
<evidence type="ECO:0000256" key="4">
    <source>
        <dbReference type="ARBA" id="ARBA00023015"/>
    </source>
</evidence>
<dbReference type="InterPro" id="IPR036390">
    <property type="entry name" value="WH_DNA-bd_sf"/>
</dbReference>
<dbReference type="Gene3D" id="3.30.1490.190">
    <property type="match status" value="1"/>
</dbReference>
<dbReference type="PANTHER" id="PTHR33202">
    <property type="entry name" value="ZINC UPTAKE REGULATION PROTEIN"/>
    <property type="match status" value="1"/>
</dbReference>
<dbReference type="InterPro" id="IPR002481">
    <property type="entry name" value="FUR"/>
</dbReference>
<feature type="binding site" evidence="7">
    <location>
        <position position="115"/>
    </location>
    <ligand>
        <name>Zn(2+)</name>
        <dbReference type="ChEBI" id="CHEBI:29105"/>
    </ligand>
</feature>
<dbReference type="GO" id="GO:0003700">
    <property type="term" value="F:DNA-binding transcription factor activity"/>
    <property type="evidence" value="ECO:0007669"/>
    <property type="project" value="InterPro"/>
</dbReference>
<dbReference type="AlphaFoldDB" id="A0A1Y6D8I1"/>
<dbReference type="EMBL" id="FXAM01000001">
    <property type="protein sequence ID" value="SMF97063.1"/>
    <property type="molecule type" value="Genomic_DNA"/>
</dbReference>
<comment type="similarity">
    <text evidence="1">Belongs to the Fur family.</text>
</comment>
<keyword evidence="9" id="KW-1185">Reference proteome</keyword>
<dbReference type="GO" id="GO:1900376">
    <property type="term" value="P:regulation of secondary metabolite biosynthetic process"/>
    <property type="evidence" value="ECO:0007669"/>
    <property type="project" value="TreeGrafter"/>
</dbReference>
<feature type="binding site" evidence="7">
    <location>
        <position position="155"/>
    </location>
    <ligand>
        <name>Zn(2+)</name>
        <dbReference type="ChEBI" id="CHEBI:29105"/>
    </ligand>
</feature>
<dbReference type="GO" id="GO:0045892">
    <property type="term" value="P:negative regulation of DNA-templated transcription"/>
    <property type="evidence" value="ECO:0007669"/>
    <property type="project" value="TreeGrafter"/>
</dbReference>
<evidence type="ECO:0000256" key="2">
    <source>
        <dbReference type="ARBA" id="ARBA00022491"/>
    </source>
</evidence>
<dbReference type="FunFam" id="1.10.10.10:FF:000137">
    <property type="entry name" value="Zinc uptake transcriptional repressor"/>
    <property type="match status" value="1"/>
</dbReference>